<name>A0A2V2MQU9_9EURY</name>
<dbReference type="Proteomes" id="UP000245657">
    <property type="component" value="Unassembled WGS sequence"/>
</dbReference>
<accession>A0A2V2MQU9</accession>
<dbReference type="Pfam" id="PF01584">
    <property type="entry name" value="CheW"/>
    <property type="match status" value="1"/>
</dbReference>
<dbReference type="SUPFAM" id="SSF50341">
    <property type="entry name" value="CheW-like"/>
    <property type="match status" value="1"/>
</dbReference>
<dbReference type="EMBL" id="QGMY01000011">
    <property type="protein sequence ID" value="PWR70522.1"/>
    <property type="molecule type" value="Genomic_DNA"/>
</dbReference>
<reference evidence="2 3" key="1">
    <citation type="submission" date="2018-05" db="EMBL/GenBank/DDBJ databases">
        <title>Draft genome of Methanospirillum lacunae Ki8-1.</title>
        <authorList>
            <person name="Dueholm M.S."/>
            <person name="Nielsen P.H."/>
            <person name="Bakmann L.F."/>
            <person name="Otzen D.E."/>
        </authorList>
    </citation>
    <scope>NUCLEOTIDE SEQUENCE [LARGE SCALE GENOMIC DNA]</scope>
    <source>
        <strain evidence="2 3">Ki8-1</strain>
    </source>
</reference>
<organism evidence="2 3">
    <name type="scientific">Methanospirillum lacunae</name>
    <dbReference type="NCBI Taxonomy" id="668570"/>
    <lineage>
        <taxon>Archaea</taxon>
        <taxon>Methanobacteriati</taxon>
        <taxon>Methanobacteriota</taxon>
        <taxon>Stenosarchaea group</taxon>
        <taxon>Methanomicrobia</taxon>
        <taxon>Methanomicrobiales</taxon>
        <taxon>Methanospirillaceae</taxon>
        <taxon>Methanospirillum</taxon>
    </lineage>
</organism>
<dbReference type="Gene3D" id="2.40.50.180">
    <property type="entry name" value="CheA-289, Domain 4"/>
    <property type="match status" value="1"/>
</dbReference>
<keyword evidence="3" id="KW-1185">Reference proteome</keyword>
<feature type="domain" description="CheW-like" evidence="1">
    <location>
        <begin position="6"/>
        <end position="157"/>
    </location>
</feature>
<dbReference type="InterPro" id="IPR002545">
    <property type="entry name" value="CheW-lke_dom"/>
</dbReference>
<evidence type="ECO:0000313" key="2">
    <source>
        <dbReference type="EMBL" id="PWR70522.1"/>
    </source>
</evidence>
<evidence type="ECO:0000313" key="3">
    <source>
        <dbReference type="Proteomes" id="UP000245657"/>
    </source>
</evidence>
<dbReference type="GO" id="GO:0006935">
    <property type="term" value="P:chemotaxis"/>
    <property type="evidence" value="ECO:0007669"/>
    <property type="project" value="InterPro"/>
</dbReference>
<dbReference type="InterPro" id="IPR036061">
    <property type="entry name" value="CheW-like_dom_sf"/>
</dbReference>
<gene>
    <name evidence="2" type="ORF">DK846_14095</name>
</gene>
<evidence type="ECO:0000259" key="1">
    <source>
        <dbReference type="PROSITE" id="PS50851"/>
    </source>
</evidence>
<dbReference type="OrthoDB" id="116560at2157"/>
<dbReference type="AlphaFoldDB" id="A0A2V2MQU9"/>
<sequence length="181" mass="20444">MQVEEFLTLVEIQLGRDHYLIDSNIIDKFIVPLPTVEVYDAPPYIDGMVEWKQEMIPAINVAPLLGMEKAAESNRRRTMIIPAGKVMGTPMAVSVDEVSMIRKVEFREVMPVDISACHGIEDYVKGIIRVVEESVGGTEQMVLLYLNLEKMMRELLKGKVARPTPGFYVWRWDSAISSQSG</sequence>
<protein>
    <recommendedName>
        <fullName evidence="1">CheW-like domain-containing protein</fullName>
    </recommendedName>
</protein>
<proteinExistence type="predicted"/>
<dbReference type="Gene3D" id="2.30.30.40">
    <property type="entry name" value="SH3 Domains"/>
    <property type="match status" value="1"/>
</dbReference>
<dbReference type="SMART" id="SM00260">
    <property type="entry name" value="CheW"/>
    <property type="match status" value="1"/>
</dbReference>
<dbReference type="PROSITE" id="PS50851">
    <property type="entry name" value="CHEW"/>
    <property type="match status" value="1"/>
</dbReference>
<dbReference type="GO" id="GO:0007165">
    <property type="term" value="P:signal transduction"/>
    <property type="evidence" value="ECO:0007669"/>
    <property type="project" value="InterPro"/>
</dbReference>
<comment type="caution">
    <text evidence="2">The sequence shown here is derived from an EMBL/GenBank/DDBJ whole genome shotgun (WGS) entry which is preliminary data.</text>
</comment>
<dbReference type="GeneID" id="97547755"/>
<dbReference type="RefSeq" id="WP_109969606.1">
    <property type="nucleotide sequence ID" value="NZ_CP176093.1"/>
</dbReference>